<gene>
    <name evidence="2" type="ORF">UFOPK1410_00556</name>
</gene>
<proteinExistence type="predicted"/>
<reference evidence="2" key="1">
    <citation type="submission" date="2020-05" db="EMBL/GenBank/DDBJ databases">
        <authorList>
            <person name="Chiriac C."/>
            <person name="Salcher M."/>
            <person name="Ghai R."/>
            <person name="Kavagutti S V."/>
        </authorList>
    </citation>
    <scope>NUCLEOTIDE SEQUENCE</scope>
</reference>
<sequence>MKLKAFRKFMWRALLAGVVSFLIVPFLIPFESSGTMTASQVEPNAEFVEAAGLQVRVERADYVGDCGCKAPLIVLMHGFGASTFSWREVIQPLTEFGEVLAYDRPAFGLTDRPTEWSGENPYGFAGNFDLLDDLVAQFGEGRRIVLVGHSAGGQLAAEYARQRPALETSLVLVDAAILTTGQGSNGLGWFLQLPQMQKLGPMLVAGIATSGDDLLEESYYNKAQLTQAVYDGYHKPLKIKGWEQAFYNFTIAPRENDLKENLSALTMPTLVMTGEHDTVVPAADAPLLHQQIAGSQLEVVADSAHLPQEEQPAAFMDAFAKHWALLNP</sequence>
<evidence type="ECO:0000259" key="1">
    <source>
        <dbReference type="Pfam" id="PF12697"/>
    </source>
</evidence>
<name>A0A6J6BGI3_9ZZZZ</name>
<dbReference type="Gene3D" id="3.40.50.1820">
    <property type="entry name" value="alpha/beta hydrolase"/>
    <property type="match status" value="1"/>
</dbReference>
<dbReference type="PANTHER" id="PTHR43689">
    <property type="entry name" value="HYDROLASE"/>
    <property type="match status" value="1"/>
</dbReference>
<evidence type="ECO:0000313" key="2">
    <source>
        <dbReference type="EMBL" id="CAB4537777.1"/>
    </source>
</evidence>
<dbReference type="PRINTS" id="PR00111">
    <property type="entry name" value="ABHYDROLASE"/>
</dbReference>
<dbReference type="PANTHER" id="PTHR43689:SF8">
    <property type="entry name" value="ALPHA_BETA-HYDROLASES SUPERFAMILY PROTEIN"/>
    <property type="match status" value="1"/>
</dbReference>
<protein>
    <submittedName>
        <fullName evidence="2">Unannotated protein</fullName>
    </submittedName>
</protein>
<dbReference type="SUPFAM" id="SSF53474">
    <property type="entry name" value="alpha/beta-Hydrolases"/>
    <property type="match status" value="1"/>
</dbReference>
<dbReference type="InterPro" id="IPR000073">
    <property type="entry name" value="AB_hydrolase_1"/>
</dbReference>
<dbReference type="InterPro" id="IPR029058">
    <property type="entry name" value="AB_hydrolase_fold"/>
</dbReference>
<accession>A0A6J6BGI3</accession>
<dbReference type="EMBL" id="CAEZSH010000055">
    <property type="protein sequence ID" value="CAB4537777.1"/>
    <property type="molecule type" value="Genomic_DNA"/>
</dbReference>
<dbReference type="Pfam" id="PF12697">
    <property type="entry name" value="Abhydrolase_6"/>
    <property type="match status" value="1"/>
</dbReference>
<organism evidence="2">
    <name type="scientific">freshwater metagenome</name>
    <dbReference type="NCBI Taxonomy" id="449393"/>
    <lineage>
        <taxon>unclassified sequences</taxon>
        <taxon>metagenomes</taxon>
        <taxon>ecological metagenomes</taxon>
    </lineage>
</organism>
<dbReference type="AlphaFoldDB" id="A0A6J6BGI3"/>
<feature type="domain" description="AB hydrolase-1" evidence="1">
    <location>
        <begin position="73"/>
        <end position="318"/>
    </location>
</feature>